<dbReference type="InterPro" id="IPR036047">
    <property type="entry name" value="F-box-like_dom_sf"/>
</dbReference>
<feature type="domain" description="F-box" evidence="1">
    <location>
        <begin position="20"/>
        <end position="69"/>
    </location>
</feature>
<evidence type="ECO:0000313" key="3">
    <source>
        <dbReference type="Proteomes" id="UP000324705"/>
    </source>
</evidence>
<keyword evidence="3" id="KW-1185">Reference proteome</keyword>
<reference evidence="2 3" key="1">
    <citation type="submission" date="2017-09" db="EMBL/GenBank/DDBJ databases">
        <authorList>
            <consortium name="International Durum Wheat Genome Sequencing Consortium (IDWGSC)"/>
            <person name="Milanesi L."/>
        </authorList>
    </citation>
    <scope>NUCLEOTIDE SEQUENCE [LARGE SCALE GENOMIC DNA]</scope>
    <source>
        <strain evidence="3">cv. Svevo</strain>
    </source>
</reference>
<dbReference type="OMA" id="QTEGWHA"/>
<proteinExistence type="predicted"/>
<dbReference type="SUPFAM" id="SSF81383">
    <property type="entry name" value="F-box domain"/>
    <property type="match status" value="1"/>
</dbReference>
<name>A0A9R0ZH91_TRITD</name>
<evidence type="ECO:0000313" key="2">
    <source>
        <dbReference type="EMBL" id="VAI77896.1"/>
    </source>
</evidence>
<sequence>MEEGAHHGGLPELVPTGGGADLISALPEDLLLQVLARLRCARAAARTSLLSHRWSRLWTRLTDFTFRDLALHSLQSALDSLVHAPGVLFLLDIHSEVPPPVPRRELLYYLQYAAGVSSLLRAAAGLSPVELRFNVSLGPLARLTPDLLLCYPPKVDLPCFHRATSIDLSGLELELDLSLLADPPASCYMFPALEVLSFSRCCVDVADLLLHCPRLRVLRATDCLLGEAIRSASLQGLVLEIKTGSVDIEAPTLKQLTLSLDTRRELRLSILAPMVEKVLWLCHYSKVAAGIGLWGLAMVRLETESNALCLWMDCLVRSLACSIYFMELPTILIKLIADITLKLFLQHQHSFSFSRTELSLAQEIEKHLVVCNFSVLDLHFNSFKTSGHAFGAFVFRLLAIHRIRTATKILKIGLGEKAIACPVNCPCDEPKNWRSETITLINLEEVKINVFEGQEHEFDFLRQIFKCTAMLKRIAVKLLDDVTASNGLCTKIYDIFKEYPYVECSVVPSSGPEHSSQSGAST</sequence>
<protein>
    <recommendedName>
        <fullName evidence="1">F-box domain-containing protein</fullName>
    </recommendedName>
</protein>
<dbReference type="PROSITE" id="PS50181">
    <property type="entry name" value="FBOX"/>
    <property type="match status" value="1"/>
</dbReference>
<dbReference type="EMBL" id="LT934123">
    <property type="protein sequence ID" value="VAI77896.1"/>
    <property type="molecule type" value="Genomic_DNA"/>
</dbReference>
<dbReference type="InterPro" id="IPR001810">
    <property type="entry name" value="F-box_dom"/>
</dbReference>
<dbReference type="InterPro" id="IPR055312">
    <property type="entry name" value="FBL15-like"/>
</dbReference>
<dbReference type="AlphaFoldDB" id="A0A9R0ZH91"/>
<dbReference type="PANTHER" id="PTHR34709:SF39">
    <property type="entry name" value="F-BOX DOMAIN-CONTAINING PROTEIN"/>
    <property type="match status" value="1"/>
</dbReference>
<dbReference type="Gramene" id="TRITD7Av1G201930.1">
    <property type="protein sequence ID" value="TRITD7Av1G201930.1"/>
    <property type="gene ID" value="TRITD7Av1G201930"/>
</dbReference>
<accession>A0A9R0ZH91</accession>
<organism evidence="2 3">
    <name type="scientific">Triticum turgidum subsp. durum</name>
    <name type="common">Durum wheat</name>
    <name type="synonym">Triticum durum</name>
    <dbReference type="NCBI Taxonomy" id="4567"/>
    <lineage>
        <taxon>Eukaryota</taxon>
        <taxon>Viridiplantae</taxon>
        <taxon>Streptophyta</taxon>
        <taxon>Embryophyta</taxon>
        <taxon>Tracheophyta</taxon>
        <taxon>Spermatophyta</taxon>
        <taxon>Magnoliopsida</taxon>
        <taxon>Liliopsida</taxon>
        <taxon>Poales</taxon>
        <taxon>Poaceae</taxon>
        <taxon>BOP clade</taxon>
        <taxon>Pooideae</taxon>
        <taxon>Triticodae</taxon>
        <taxon>Triticeae</taxon>
        <taxon>Triticinae</taxon>
        <taxon>Triticum</taxon>
    </lineage>
</organism>
<evidence type="ECO:0000259" key="1">
    <source>
        <dbReference type="PROSITE" id="PS50181"/>
    </source>
</evidence>
<gene>
    <name evidence="2" type="ORF">TRITD_7Av1G201930</name>
</gene>
<dbReference type="PANTHER" id="PTHR34709">
    <property type="entry name" value="OS10G0396666 PROTEIN"/>
    <property type="match status" value="1"/>
</dbReference>
<dbReference type="Proteomes" id="UP000324705">
    <property type="component" value="Chromosome 7A"/>
</dbReference>